<dbReference type="AlphaFoldDB" id="G4YI55"/>
<dbReference type="GO" id="GO:0016787">
    <property type="term" value="F:hydrolase activity"/>
    <property type="evidence" value="ECO:0007669"/>
    <property type="project" value="UniProtKB-KW"/>
</dbReference>
<dbReference type="PANTHER" id="PTHR23131:SF0">
    <property type="entry name" value="ENDORIBONUCLEASE LACTB2"/>
    <property type="match status" value="1"/>
</dbReference>
<proteinExistence type="inferred from homology"/>
<protein>
    <recommendedName>
        <fullName evidence="5">Metallo-beta-lactamase domain-containing protein</fullName>
    </recommendedName>
</protein>
<dbReference type="RefSeq" id="XP_009514341.1">
    <property type="nucleotide sequence ID" value="XM_009516046.1"/>
</dbReference>
<feature type="domain" description="Metallo-beta-lactamase" evidence="5">
    <location>
        <begin position="90"/>
        <end position="259"/>
    </location>
</feature>
<dbReference type="InterPro" id="IPR036388">
    <property type="entry name" value="WH-like_DNA-bd_sf"/>
</dbReference>
<dbReference type="InterPro" id="IPR001279">
    <property type="entry name" value="Metallo-B-lactamas"/>
</dbReference>
<evidence type="ECO:0000256" key="1">
    <source>
        <dbReference type="ARBA" id="ARBA00006759"/>
    </source>
</evidence>
<keyword evidence="3" id="KW-0378">Hydrolase</keyword>
<dbReference type="OMA" id="GDHVMAW"/>
<evidence type="ECO:0000313" key="6">
    <source>
        <dbReference type="EMBL" id="EGZ27066.1"/>
    </source>
</evidence>
<dbReference type="GeneID" id="20662937"/>
<reference evidence="6 7" key="1">
    <citation type="journal article" date="2006" name="Science">
        <title>Phytophthora genome sequences uncover evolutionary origins and mechanisms of pathogenesis.</title>
        <authorList>
            <person name="Tyler B.M."/>
            <person name="Tripathy S."/>
            <person name="Zhang X."/>
            <person name="Dehal P."/>
            <person name="Jiang R.H."/>
            <person name="Aerts A."/>
            <person name="Arredondo F.D."/>
            <person name="Baxter L."/>
            <person name="Bensasson D."/>
            <person name="Beynon J.L."/>
            <person name="Chapman J."/>
            <person name="Damasceno C.M."/>
            <person name="Dorrance A.E."/>
            <person name="Dou D."/>
            <person name="Dickerman A.W."/>
            <person name="Dubchak I.L."/>
            <person name="Garbelotto M."/>
            <person name="Gijzen M."/>
            <person name="Gordon S.G."/>
            <person name="Govers F."/>
            <person name="Grunwald N.J."/>
            <person name="Huang W."/>
            <person name="Ivors K.L."/>
            <person name="Jones R.W."/>
            <person name="Kamoun S."/>
            <person name="Krampis K."/>
            <person name="Lamour K.H."/>
            <person name="Lee M.K."/>
            <person name="McDonald W.H."/>
            <person name="Medina M."/>
            <person name="Meijer H.J."/>
            <person name="Nordberg E.K."/>
            <person name="Maclean D.J."/>
            <person name="Ospina-Giraldo M.D."/>
            <person name="Morris P.F."/>
            <person name="Phuntumart V."/>
            <person name="Putnam N.H."/>
            <person name="Rash S."/>
            <person name="Rose J.K."/>
            <person name="Sakihama Y."/>
            <person name="Salamov A.A."/>
            <person name="Savidor A."/>
            <person name="Scheuring C.F."/>
            <person name="Smith B.M."/>
            <person name="Sobral B.W."/>
            <person name="Terry A."/>
            <person name="Torto-Alalibo T.A."/>
            <person name="Win J."/>
            <person name="Xu Z."/>
            <person name="Zhang H."/>
            <person name="Grigoriev I.V."/>
            <person name="Rokhsar D.S."/>
            <person name="Boore J.L."/>
        </authorList>
    </citation>
    <scope>NUCLEOTIDE SEQUENCE [LARGE SCALE GENOMIC DNA]</scope>
    <source>
        <strain evidence="6 7">P6497</strain>
    </source>
</reference>
<sequence>MWSPVLLGGAVAAGAWLVLRPLLLYRGCSSLSHVPTLSLLRFHLQVQLQSLILWVSGVSRSLPTIPDVDQLPGAVLRVLGNNPSRMTLSGTNVYVVGDGPSRLLIDCSDGNEAFISDLLVTHGHLDHVGGLLQLRKRFPKMKVWKYLPEAGKEGEGDGDRRLRLSNEESRRLGIQALQDGQEFPVPGTAGVLRTMYTPGHCNDHICFLLNGVEGLNASVLFSGDCVLGFGSCVFDSLADLMKSLTKLKACGAATIYPGHGPVVKDAPGKILEYIKHRQQREEDVLEVLKKHSDRQEGLSTAEIVDEVYEPLPYLLQLSARKAVDKHLQKLLTEHRVRKVRRAGWFQSATYILS</sequence>
<name>G4YI55_PHYSP</name>
<dbReference type="SMR" id="G4YI55"/>
<dbReference type="STRING" id="1094619.G4YI55"/>
<keyword evidence="2" id="KW-0479">Metal-binding</keyword>
<keyword evidence="7" id="KW-1185">Reference proteome</keyword>
<dbReference type="FunFam" id="3.60.15.10:FF:000041">
    <property type="entry name" value="Metallo-beta-lactamase domain protein"/>
    <property type="match status" value="1"/>
</dbReference>
<dbReference type="InterPro" id="IPR050662">
    <property type="entry name" value="Sec-metab_biosynth-thioest"/>
</dbReference>
<dbReference type="InterPro" id="IPR041516">
    <property type="entry name" value="LACTB2_WH"/>
</dbReference>
<dbReference type="Proteomes" id="UP000002640">
    <property type="component" value="Unassembled WGS sequence"/>
</dbReference>
<dbReference type="InterPro" id="IPR036866">
    <property type="entry name" value="RibonucZ/Hydroxyglut_hydro"/>
</dbReference>
<dbReference type="Pfam" id="PF17778">
    <property type="entry name" value="WHD_BLACT"/>
    <property type="match status" value="1"/>
</dbReference>
<dbReference type="Gene3D" id="3.60.15.10">
    <property type="entry name" value="Ribonuclease Z/Hydroxyacylglutathione hydrolase-like"/>
    <property type="match status" value="1"/>
</dbReference>
<organism evidence="6 7">
    <name type="scientific">Phytophthora sojae (strain P6497)</name>
    <name type="common">Soybean stem and root rot agent</name>
    <name type="synonym">Phytophthora megasperma f. sp. glycines</name>
    <dbReference type="NCBI Taxonomy" id="1094619"/>
    <lineage>
        <taxon>Eukaryota</taxon>
        <taxon>Sar</taxon>
        <taxon>Stramenopiles</taxon>
        <taxon>Oomycota</taxon>
        <taxon>Peronosporomycetes</taxon>
        <taxon>Peronosporales</taxon>
        <taxon>Peronosporaceae</taxon>
        <taxon>Phytophthora</taxon>
    </lineage>
</organism>
<evidence type="ECO:0000313" key="7">
    <source>
        <dbReference type="Proteomes" id="UP000002640"/>
    </source>
</evidence>
<dbReference type="SMART" id="SM00849">
    <property type="entry name" value="Lactamase_B"/>
    <property type="match status" value="1"/>
</dbReference>
<dbReference type="InParanoid" id="G4YI55"/>
<gene>
    <name evidence="6" type="ORF">PHYSODRAFT_553768</name>
</gene>
<evidence type="ECO:0000256" key="3">
    <source>
        <dbReference type="ARBA" id="ARBA00022801"/>
    </source>
</evidence>
<keyword evidence="4" id="KW-0862">Zinc</keyword>
<evidence type="ECO:0000256" key="4">
    <source>
        <dbReference type="ARBA" id="ARBA00022833"/>
    </source>
</evidence>
<dbReference type="CDD" id="cd07722">
    <property type="entry name" value="LACTB2-like_MBL-fold"/>
    <property type="match status" value="1"/>
</dbReference>
<evidence type="ECO:0000259" key="5">
    <source>
        <dbReference type="SMART" id="SM00849"/>
    </source>
</evidence>
<dbReference type="InterPro" id="IPR047921">
    <property type="entry name" value="LACTB2-like_MBL-fold"/>
</dbReference>
<comment type="similarity">
    <text evidence="1">Belongs to the metallo-beta-lactamase superfamily. Glyoxalase II family.</text>
</comment>
<dbReference type="Gene3D" id="1.10.10.10">
    <property type="entry name" value="Winged helix-like DNA-binding domain superfamily/Winged helix DNA-binding domain"/>
    <property type="match status" value="1"/>
</dbReference>
<dbReference type="EMBL" id="JH159151">
    <property type="protein sequence ID" value="EGZ27066.1"/>
    <property type="molecule type" value="Genomic_DNA"/>
</dbReference>
<dbReference type="GO" id="GO:0046872">
    <property type="term" value="F:metal ion binding"/>
    <property type="evidence" value="ECO:0007669"/>
    <property type="project" value="UniProtKB-KW"/>
</dbReference>
<accession>G4YI55</accession>
<dbReference type="PANTHER" id="PTHR23131">
    <property type="entry name" value="ENDORIBONUCLEASE LACTB2"/>
    <property type="match status" value="1"/>
</dbReference>
<evidence type="ECO:0000256" key="2">
    <source>
        <dbReference type="ARBA" id="ARBA00022723"/>
    </source>
</evidence>
<dbReference type="KEGG" id="psoj:PHYSODRAFT_553768"/>
<dbReference type="SUPFAM" id="SSF56281">
    <property type="entry name" value="Metallo-hydrolase/oxidoreductase"/>
    <property type="match status" value="1"/>
</dbReference>
<dbReference type="Pfam" id="PF00753">
    <property type="entry name" value="Lactamase_B"/>
    <property type="match status" value="1"/>
</dbReference>